<dbReference type="EMBL" id="JBAHYK010000206">
    <property type="protein sequence ID" value="KAL0576713.1"/>
    <property type="molecule type" value="Genomic_DNA"/>
</dbReference>
<feature type="compositionally biased region" description="Polar residues" evidence="2">
    <location>
        <begin position="1239"/>
        <end position="1273"/>
    </location>
</feature>
<feature type="coiled-coil region" evidence="1">
    <location>
        <begin position="362"/>
        <end position="389"/>
    </location>
</feature>
<keyword evidence="1" id="KW-0175">Coiled coil</keyword>
<feature type="region of interest" description="Disordered" evidence="2">
    <location>
        <begin position="1363"/>
        <end position="1387"/>
    </location>
</feature>
<dbReference type="Gene3D" id="1.10.287.1490">
    <property type="match status" value="1"/>
</dbReference>
<feature type="compositionally biased region" description="Polar residues" evidence="2">
    <location>
        <begin position="1363"/>
        <end position="1372"/>
    </location>
</feature>
<feature type="compositionally biased region" description="Low complexity" evidence="2">
    <location>
        <begin position="1196"/>
        <end position="1206"/>
    </location>
</feature>
<evidence type="ECO:0000256" key="1">
    <source>
        <dbReference type="SAM" id="Coils"/>
    </source>
</evidence>
<dbReference type="SUPFAM" id="SSF57997">
    <property type="entry name" value="Tropomyosin"/>
    <property type="match status" value="1"/>
</dbReference>
<feature type="region of interest" description="Disordered" evidence="2">
    <location>
        <begin position="1404"/>
        <end position="1431"/>
    </location>
</feature>
<protein>
    <submittedName>
        <fullName evidence="3">Uncharacterized protein</fullName>
    </submittedName>
</protein>
<gene>
    <name evidence="3" type="ORF">V5O48_005280</name>
</gene>
<feature type="compositionally biased region" description="Pro residues" evidence="2">
    <location>
        <begin position="1215"/>
        <end position="1226"/>
    </location>
</feature>
<reference evidence="3 4" key="1">
    <citation type="submission" date="2024-02" db="EMBL/GenBank/DDBJ databases">
        <title>A draft genome for the cacao thread blight pathogen Marasmius crinis-equi.</title>
        <authorList>
            <person name="Cohen S.P."/>
            <person name="Baruah I.K."/>
            <person name="Amoako-Attah I."/>
            <person name="Bukari Y."/>
            <person name="Meinhardt L.W."/>
            <person name="Bailey B.A."/>
        </authorList>
    </citation>
    <scope>NUCLEOTIDE SEQUENCE [LARGE SCALE GENOMIC DNA]</scope>
    <source>
        <strain evidence="3 4">GH-76</strain>
    </source>
</reference>
<feature type="region of interest" description="Disordered" evidence="2">
    <location>
        <begin position="294"/>
        <end position="314"/>
    </location>
</feature>
<evidence type="ECO:0000256" key="2">
    <source>
        <dbReference type="SAM" id="MobiDB-lite"/>
    </source>
</evidence>
<dbReference type="PANTHER" id="PTHR19327:SF0">
    <property type="entry name" value="GOLGIN SUBFAMILY A MEMBER 4"/>
    <property type="match status" value="1"/>
</dbReference>
<feature type="region of interest" description="Disordered" evidence="2">
    <location>
        <begin position="477"/>
        <end position="502"/>
    </location>
</feature>
<feature type="compositionally biased region" description="Acidic residues" evidence="2">
    <location>
        <begin position="480"/>
        <end position="489"/>
    </location>
</feature>
<name>A0ABR3FMW2_9AGAR</name>
<dbReference type="PANTHER" id="PTHR19327">
    <property type="entry name" value="GOLGIN"/>
    <property type="match status" value="1"/>
</dbReference>
<proteinExistence type="predicted"/>
<organism evidence="3 4">
    <name type="scientific">Marasmius crinis-equi</name>
    <dbReference type="NCBI Taxonomy" id="585013"/>
    <lineage>
        <taxon>Eukaryota</taxon>
        <taxon>Fungi</taxon>
        <taxon>Dikarya</taxon>
        <taxon>Basidiomycota</taxon>
        <taxon>Agaricomycotina</taxon>
        <taxon>Agaricomycetes</taxon>
        <taxon>Agaricomycetidae</taxon>
        <taxon>Agaricales</taxon>
        <taxon>Marasmiineae</taxon>
        <taxon>Marasmiaceae</taxon>
        <taxon>Marasmius</taxon>
    </lineage>
</organism>
<evidence type="ECO:0000313" key="3">
    <source>
        <dbReference type="EMBL" id="KAL0576713.1"/>
    </source>
</evidence>
<comment type="caution">
    <text evidence="3">The sequence shown here is derived from an EMBL/GenBank/DDBJ whole genome shotgun (WGS) entry which is preliminary data.</text>
</comment>
<feature type="coiled-coil region" evidence="1">
    <location>
        <begin position="835"/>
        <end position="961"/>
    </location>
</feature>
<sequence length="1431" mass="160688">MAALGIGANDVSEEMQAFKDKLGSKDAQIAAQQTQLMKKAAELEEIKASFDDAVRKLNEETQRALHLEGNLSKCSEDLRNEKLASENNQSALKVAQEQIKAKEYEARELESTLESLSHTSDEYNSRAAKVGKEKGVLEARVRELEGTLQQLRAVPVTPGRQRGRSSSLSNVKVTNLEMQLSEVRVLVARKEEEAEKVNRKLESVQKELVQANNETFALEKLNKKRIQEMEGLLAEKEEELKYLKSEDVGQQREEELLQRIEEDEAKIEALERVAGDAHELPRLKDRLMAAERQLREGTSRLEEAEERNTELTREREEVLDNLGDAQRHIVELESALHLQKEAIDKLKGSSPPHPDEHAIEGTARLLAAVERLRAERSGLQRDLEFLEMESRFRIEALEAQVSSLSSSTRGDETGQICATEKELSRLGKATIAFSIVVQHLHHSLSLVERDSPSANNDSIVASLEARLKATEAQVSGLESSLEDATEERDDALSQLGSASSEWKTKLEDAEAAHENTKEELERVDSELTEMISDRNSLSLQVENLANDLKSAQRDLEEAEKRYSSLQFHQLSTMSSTEATKALRRQIEELEGRVLRRNEQIGIHQHDVKRLETNLKLQEERLSEMTAEMETLASQKEAMVEDCADAREARDDAIARIEQLEEEIERLEEDLEEKELSVRSLVVVTFETVGRWREKMRLAVGRKVSTEARVQAVEEEREHALDQVKELELRAKEAEQRLKVSQSDVELNTKAVAETRQEYEQKLIDARASEEKKDTEISQLQTQLSALQTSLVEKEESHHTVIEDLRAAVSQRDALLAENDVEGELVQLRMKHVEELGQLQSRLVETTSALEEAKARYAAAEVDYEGKLSESVISRETLEEKLSHMTEELTQSRQVEQDLVDARDEQDERIQQLEADLADANEQIEKLGQSEHAAEASFRSSIDELTKQRDDFAAEISSLKSEIEGVRGRLEEECRKSTRVTEEVSKVEVRLQEEVDTRARLEAAHRQRVKSLNEQMEQMESEMQEVERKASATLTQLQEAQSELELVQEERHKLQCDMTALEAEIQKAKTYSRYQESQLKESEKTISTLETELEKTRNNLALVEKAHNAAEIKLNMQNSHQKRLDQELAALKARPKLEQALAELEERNNEMEELLRKKCAEIEQNDDRVIDMLKENKKLTTKVESLTRKVQNLQTKLAAAKASAASPSDKRDKSNSPPPPVAPPPAIQSPHVAPVPVSRPRSNTSSSATIVSPTGQQPGEALNAQQGRSRTHSVASILRPKTPEKGVFSLPVFRGSASPKRRSAEIVDAPANRKRSAPEDFESGDRMPAQGFGSEGLPEETRNTRESSTPRVRRVLSNIQSGFTPVRNRTTTGAAPPPPVVLAPKEPAPRAVSMAAVPLQLDSRAPKRGTGWLGKIRGASSHAGRAQFGEGA</sequence>
<accession>A0ABR3FMW2</accession>
<evidence type="ECO:0000313" key="4">
    <source>
        <dbReference type="Proteomes" id="UP001465976"/>
    </source>
</evidence>
<feature type="region of interest" description="Disordered" evidence="2">
    <location>
        <begin position="1196"/>
        <end position="1350"/>
    </location>
</feature>
<dbReference type="Proteomes" id="UP001465976">
    <property type="component" value="Unassembled WGS sequence"/>
</dbReference>
<keyword evidence="4" id="KW-1185">Reference proteome</keyword>